<feature type="domain" description="DUF4140" evidence="3">
    <location>
        <begin position="39"/>
        <end position="134"/>
    </location>
</feature>
<protein>
    <submittedName>
        <fullName evidence="4">Mucoidy inhibitor a</fullName>
    </submittedName>
</protein>
<dbReference type="InterPro" id="IPR011935">
    <property type="entry name" value="CHP02231"/>
</dbReference>
<accession>V2WQP2</accession>
<evidence type="ECO:0000256" key="1">
    <source>
        <dbReference type="SAM" id="MobiDB-lite"/>
    </source>
</evidence>
<name>V2WQP2_MONRO</name>
<evidence type="ECO:0000313" key="4">
    <source>
        <dbReference type="EMBL" id="ESK82555.1"/>
    </source>
</evidence>
<reference evidence="4 5" key="1">
    <citation type="journal article" date="2014" name="BMC Genomics">
        <title>Genome and secretome analysis of the hemibiotrophic fungal pathogen, Moniliophthora roreri, which causes frosty pod rot disease of cacao: mechanisms of the biotrophic and necrotrophic phases.</title>
        <authorList>
            <person name="Meinhardt L.W."/>
            <person name="Costa G.G.L."/>
            <person name="Thomazella D.P.T."/>
            <person name="Teixeira P.J.P.L."/>
            <person name="Carazzolle M.F."/>
            <person name="Schuster S.C."/>
            <person name="Carlson J.E."/>
            <person name="Guiltinan M.J."/>
            <person name="Mieczkowski P."/>
            <person name="Farmer A."/>
            <person name="Ramaraj T."/>
            <person name="Crozier J."/>
            <person name="Davis R.E."/>
            <person name="Shao J."/>
            <person name="Melnick R.L."/>
            <person name="Pereira G.A.G."/>
            <person name="Bailey B.A."/>
        </authorList>
    </citation>
    <scope>NUCLEOTIDE SEQUENCE [LARGE SCALE GENOMIC DNA]</scope>
    <source>
        <strain evidence="4 5">MCA 2997</strain>
    </source>
</reference>
<evidence type="ECO:0000313" key="5">
    <source>
        <dbReference type="Proteomes" id="UP000017559"/>
    </source>
</evidence>
<dbReference type="Pfam" id="PF13598">
    <property type="entry name" value="DUF4139"/>
    <property type="match status" value="1"/>
</dbReference>
<dbReference type="EMBL" id="AWSO01001874">
    <property type="protein sequence ID" value="ESK82555.1"/>
    <property type="molecule type" value="Genomic_DNA"/>
</dbReference>
<dbReference type="AlphaFoldDB" id="V2WQP2"/>
<organism evidence="4 5">
    <name type="scientific">Moniliophthora roreri (strain MCA 2997)</name>
    <name type="common">Cocoa frosty pod rot fungus</name>
    <name type="synonym">Crinipellis roreri</name>
    <dbReference type="NCBI Taxonomy" id="1381753"/>
    <lineage>
        <taxon>Eukaryota</taxon>
        <taxon>Fungi</taxon>
        <taxon>Dikarya</taxon>
        <taxon>Basidiomycota</taxon>
        <taxon>Agaricomycotina</taxon>
        <taxon>Agaricomycetes</taxon>
        <taxon>Agaricomycetidae</taxon>
        <taxon>Agaricales</taxon>
        <taxon>Marasmiineae</taxon>
        <taxon>Marasmiaceae</taxon>
        <taxon>Moniliophthora</taxon>
    </lineage>
</organism>
<sequence>MSAEVTDSKDNLLGRVDAIAGSPEVIKTISLEAGKLVGVNLYPDSAEVSRSYRFAVQNGWNMVHISNLPQTMDAESLRVDVKGSASIRNVVVKRTRKPPLVSSDAASLQSQKRSVEKQLERVKKTMDSLDTYSGTLNVENVQPDHVGGMLRVIRDAGTELDEESLKLEKQLERISQEFEVELDGLTVAHSEPPFGASITLFSDQEREIEAQVTYVVSNSSWSPSYDIRVDTQAINSPVTLIYKAIIKQSSGECWNNVSLTLRTLSPSSCVNVPSLDTWPVSLHIPVASPQPLNRKRRRESTGGTPARKSGTYGKRNAAYEDGSDDEEEVEDGEDVEVAEYVQEDANVDPAVEEDGGITLASQPSATFKLPGEVSISSGDAVHSIVIAELKSAAKLTWVCAPGGEHGDIRAHLKAQIRNASEYTLLPSAVNVYADGCLVSRTMIPTVNPTETFECPLYVDPTVRVTYHSPVKNVTTTGFYNKSRSHSTTTRITVHNTKSIPIHNFKVLDRIPISEDTRVAVKLTSPALKPPIPGADRPSPAVMVGAGVFAQWYGADEADANVRMLGKDGRFFWLCDIPAQGTVNLVSQWEVLAPLDAQVIGL</sequence>
<evidence type="ECO:0000259" key="3">
    <source>
        <dbReference type="Pfam" id="PF13600"/>
    </source>
</evidence>
<evidence type="ECO:0000259" key="2">
    <source>
        <dbReference type="Pfam" id="PF13598"/>
    </source>
</evidence>
<dbReference type="InterPro" id="IPR037291">
    <property type="entry name" value="DUF4139"/>
</dbReference>
<feature type="compositionally biased region" description="Acidic residues" evidence="1">
    <location>
        <begin position="321"/>
        <end position="333"/>
    </location>
</feature>
<dbReference type="Pfam" id="PF13600">
    <property type="entry name" value="DUF4140"/>
    <property type="match status" value="1"/>
</dbReference>
<dbReference type="HOGENOM" id="CLU_010457_2_0_1"/>
<dbReference type="PANTHER" id="PTHR31005:SF8">
    <property type="entry name" value="DUF4139 DOMAIN-CONTAINING PROTEIN"/>
    <property type="match status" value="1"/>
</dbReference>
<gene>
    <name evidence="4" type="ORF">Moror_3700</name>
</gene>
<feature type="domain" description="DUF4139" evidence="2">
    <location>
        <begin position="211"/>
        <end position="593"/>
    </location>
</feature>
<keyword evidence="5" id="KW-1185">Reference proteome</keyword>
<dbReference type="Proteomes" id="UP000017559">
    <property type="component" value="Unassembled WGS sequence"/>
</dbReference>
<dbReference type="InterPro" id="IPR025554">
    <property type="entry name" value="DUF4140"/>
</dbReference>
<dbReference type="KEGG" id="mrr:Moror_3700"/>
<dbReference type="OrthoDB" id="10068793at2759"/>
<comment type="caution">
    <text evidence="4">The sequence shown here is derived from an EMBL/GenBank/DDBJ whole genome shotgun (WGS) entry which is preliminary data.</text>
</comment>
<dbReference type="PANTHER" id="PTHR31005">
    <property type="entry name" value="DUF4139 DOMAIN-CONTAINING PROTEIN"/>
    <property type="match status" value="1"/>
</dbReference>
<dbReference type="NCBIfam" id="TIGR02231">
    <property type="entry name" value="mucoidy inhibitor MuiA family protein"/>
    <property type="match status" value="1"/>
</dbReference>
<proteinExistence type="predicted"/>
<feature type="region of interest" description="Disordered" evidence="1">
    <location>
        <begin position="289"/>
        <end position="333"/>
    </location>
</feature>